<gene>
    <name evidence="1" type="ORF">S01H4_61102</name>
</gene>
<accession>X1CIH6</accession>
<organism evidence="1">
    <name type="scientific">marine sediment metagenome</name>
    <dbReference type="NCBI Taxonomy" id="412755"/>
    <lineage>
        <taxon>unclassified sequences</taxon>
        <taxon>metagenomes</taxon>
        <taxon>ecological metagenomes</taxon>
    </lineage>
</organism>
<sequence length="64" mass="7181">KAAAELRLLLEKINTGQGSAARLINDGRFYENLLENTHEMQVLLEELSAFIAESRDKGIPIKLK</sequence>
<evidence type="ECO:0000313" key="1">
    <source>
        <dbReference type="EMBL" id="GAH08141.1"/>
    </source>
</evidence>
<protein>
    <submittedName>
        <fullName evidence="1">Uncharacterized protein</fullName>
    </submittedName>
</protein>
<proteinExistence type="predicted"/>
<comment type="caution">
    <text evidence="1">The sequence shown here is derived from an EMBL/GenBank/DDBJ whole genome shotgun (WGS) entry which is preliminary data.</text>
</comment>
<reference evidence="1" key="1">
    <citation type="journal article" date="2014" name="Front. Microbiol.">
        <title>High frequency of phylogenetically diverse reductive dehalogenase-homologous genes in deep subseafloor sedimentary metagenomes.</title>
        <authorList>
            <person name="Kawai M."/>
            <person name="Futagami T."/>
            <person name="Toyoda A."/>
            <person name="Takaki Y."/>
            <person name="Nishi S."/>
            <person name="Hori S."/>
            <person name="Arai W."/>
            <person name="Tsubouchi T."/>
            <person name="Morono Y."/>
            <person name="Uchiyama I."/>
            <person name="Ito T."/>
            <person name="Fujiyama A."/>
            <person name="Inagaki F."/>
            <person name="Takami H."/>
        </authorList>
    </citation>
    <scope>NUCLEOTIDE SEQUENCE</scope>
    <source>
        <strain evidence="1">Expedition CK06-06</strain>
    </source>
</reference>
<dbReference type="AlphaFoldDB" id="X1CIH6"/>
<dbReference type="EMBL" id="BART01036161">
    <property type="protein sequence ID" value="GAH08141.1"/>
    <property type="molecule type" value="Genomic_DNA"/>
</dbReference>
<name>X1CIH6_9ZZZZ</name>
<feature type="non-terminal residue" evidence="1">
    <location>
        <position position="1"/>
    </location>
</feature>